<sequence>MEEQDEDEDEEEEATPSPSSRHPPAQVEEDYLQLQTTTDGHSSMPAAEPDVLDTQSFPPCDGAPPSFLAQASQA</sequence>
<comment type="caution">
    <text evidence="2">The sequence shown here is derived from an EMBL/GenBank/DDBJ whole genome shotgun (WGS) entry which is preliminary data.</text>
</comment>
<proteinExistence type="predicted"/>
<keyword evidence="3" id="KW-1185">Reference proteome</keyword>
<evidence type="ECO:0000256" key="1">
    <source>
        <dbReference type="SAM" id="MobiDB-lite"/>
    </source>
</evidence>
<evidence type="ECO:0000313" key="2">
    <source>
        <dbReference type="EMBL" id="PPQ73201.1"/>
    </source>
</evidence>
<dbReference type="Proteomes" id="UP000284706">
    <property type="component" value="Unassembled WGS sequence"/>
</dbReference>
<protein>
    <submittedName>
        <fullName evidence="2">Uncharacterized protein</fullName>
    </submittedName>
</protein>
<organism evidence="2 3">
    <name type="scientific">Gymnopilus dilepis</name>
    <dbReference type="NCBI Taxonomy" id="231916"/>
    <lineage>
        <taxon>Eukaryota</taxon>
        <taxon>Fungi</taxon>
        <taxon>Dikarya</taxon>
        <taxon>Basidiomycota</taxon>
        <taxon>Agaricomycotina</taxon>
        <taxon>Agaricomycetes</taxon>
        <taxon>Agaricomycetidae</taxon>
        <taxon>Agaricales</taxon>
        <taxon>Agaricineae</taxon>
        <taxon>Hymenogastraceae</taxon>
        <taxon>Gymnopilus</taxon>
    </lineage>
</organism>
<feature type="compositionally biased region" description="Acidic residues" evidence="1">
    <location>
        <begin position="1"/>
        <end position="14"/>
    </location>
</feature>
<evidence type="ECO:0000313" key="3">
    <source>
        <dbReference type="Proteomes" id="UP000284706"/>
    </source>
</evidence>
<dbReference type="InParanoid" id="A0A409W3W9"/>
<feature type="region of interest" description="Disordered" evidence="1">
    <location>
        <begin position="1"/>
        <end position="74"/>
    </location>
</feature>
<gene>
    <name evidence="2" type="ORF">CVT26_014807</name>
</gene>
<name>A0A409W3W9_9AGAR</name>
<dbReference type="EMBL" id="NHYE01005418">
    <property type="protein sequence ID" value="PPQ73201.1"/>
    <property type="molecule type" value="Genomic_DNA"/>
</dbReference>
<accession>A0A409W3W9</accession>
<reference evidence="2 3" key="1">
    <citation type="journal article" date="2018" name="Evol. Lett.">
        <title>Horizontal gene cluster transfer increased hallucinogenic mushroom diversity.</title>
        <authorList>
            <person name="Reynolds H.T."/>
            <person name="Vijayakumar V."/>
            <person name="Gluck-Thaler E."/>
            <person name="Korotkin H.B."/>
            <person name="Matheny P.B."/>
            <person name="Slot J.C."/>
        </authorList>
    </citation>
    <scope>NUCLEOTIDE SEQUENCE [LARGE SCALE GENOMIC DNA]</scope>
    <source>
        <strain evidence="2 3">SRW20</strain>
    </source>
</reference>
<dbReference type="AlphaFoldDB" id="A0A409W3W9"/>